<dbReference type="FunFam" id="1.10.340.70:FF:000001">
    <property type="entry name" value="Retrovirus-related Pol polyprotein from transposon gypsy-like Protein"/>
    <property type="match status" value="1"/>
</dbReference>
<dbReference type="InterPro" id="IPR050951">
    <property type="entry name" value="Retrovirus_Pol_polyprotein"/>
</dbReference>
<feature type="domain" description="Integrase catalytic" evidence="2">
    <location>
        <begin position="90"/>
        <end position="248"/>
    </location>
</feature>
<dbReference type="GO" id="GO:0015074">
    <property type="term" value="P:DNA integration"/>
    <property type="evidence" value="ECO:0007669"/>
    <property type="project" value="InterPro"/>
</dbReference>
<keyword evidence="4" id="KW-1185">Reference proteome</keyword>
<dbReference type="EMBL" id="VSWD01000005">
    <property type="protein sequence ID" value="KAK3101819.1"/>
    <property type="molecule type" value="Genomic_DNA"/>
</dbReference>
<protein>
    <recommendedName>
        <fullName evidence="2">Integrase catalytic domain-containing protein</fullName>
    </recommendedName>
</protein>
<dbReference type="PANTHER" id="PTHR37984:SF15">
    <property type="entry name" value="INTEGRASE CATALYTIC DOMAIN-CONTAINING PROTEIN"/>
    <property type="match status" value="1"/>
</dbReference>
<evidence type="ECO:0000313" key="4">
    <source>
        <dbReference type="Proteomes" id="UP001186944"/>
    </source>
</evidence>
<dbReference type="GO" id="GO:0003676">
    <property type="term" value="F:nucleic acid binding"/>
    <property type="evidence" value="ECO:0007669"/>
    <property type="project" value="InterPro"/>
</dbReference>
<dbReference type="Gene3D" id="1.10.340.70">
    <property type="match status" value="1"/>
</dbReference>
<gene>
    <name evidence="3" type="ORF">FSP39_006591</name>
</gene>
<dbReference type="Gene3D" id="3.30.420.10">
    <property type="entry name" value="Ribonuclease H-like superfamily/Ribonuclease H"/>
    <property type="match status" value="1"/>
</dbReference>
<dbReference type="PROSITE" id="PS50994">
    <property type="entry name" value="INTEGRASE"/>
    <property type="match status" value="1"/>
</dbReference>
<dbReference type="InterPro" id="IPR041588">
    <property type="entry name" value="Integrase_H2C2"/>
</dbReference>
<dbReference type="InterPro" id="IPR036397">
    <property type="entry name" value="RNaseH_sf"/>
</dbReference>
<accession>A0AA89C5F0</accession>
<dbReference type="Proteomes" id="UP001186944">
    <property type="component" value="Unassembled WGS sequence"/>
</dbReference>
<dbReference type="Pfam" id="PF17921">
    <property type="entry name" value="Integrase_H2C2"/>
    <property type="match status" value="1"/>
</dbReference>
<dbReference type="PANTHER" id="PTHR37984">
    <property type="entry name" value="PROTEIN CBG26694"/>
    <property type="match status" value="1"/>
</dbReference>
<dbReference type="Pfam" id="PF00665">
    <property type="entry name" value="rve"/>
    <property type="match status" value="1"/>
</dbReference>
<reference evidence="3" key="1">
    <citation type="submission" date="2019-08" db="EMBL/GenBank/DDBJ databases">
        <title>The improved chromosome-level genome for the pearl oyster Pinctada fucata martensii using PacBio sequencing and Hi-C.</title>
        <authorList>
            <person name="Zheng Z."/>
        </authorList>
    </citation>
    <scope>NUCLEOTIDE SEQUENCE</scope>
    <source>
        <strain evidence="3">ZZ-2019</strain>
        <tissue evidence="3">Adductor muscle</tissue>
    </source>
</reference>
<feature type="region of interest" description="Disordered" evidence="1">
    <location>
        <begin position="388"/>
        <end position="422"/>
    </location>
</feature>
<dbReference type="InterPro" id="IPR012337">
    <property type="entry name" value="RNaseH-like_sf"/>
</dbReference>
<feature type="compositionally biased region" description="Basic and acidic residues" evidence="1">
    <location>
        <begin position="404"/>
        <end position="415"/>
    </location>
</feature>
<dbReference type="AlphaFoldDB" id="A0AA89C5F0"/>
<evidence type="ECO:0000256" key="1">
    <source>
        <dbReference type="SAM" id="MobiDB-lite"/>
    </source>
</evidence>
<sequence>MKDGILYRSTTLDGEEVHQLVLPTLHQSIVLKSLHDDLGHQGKDRTLFLLRSRFYWPGLETDVDAYIRQCGRCIRQKTHEKRSAELVNICTSQPMKLVCIDFLSLERSKGGYEDILVITDHFTRYAQAIPCRNQSAKVTAKALFENFIVHYGFPAKLHSDQGRNFEGKIIKELCRIAGIQKSRTTPYHPMGNGQVERFNQTLLKMLGTLEDEEKSDWKSYVAPLVHAYNATRHDSTKFSPYYLMFGRHPRLAIDAYLGLYSEKESDNRDRVSYASKLNKRLKYAYKVAAAEAEKNASRYKCHYDLKVREATLAVGDKVLVRNVGLRGKNKLADKWSKEVYVVISIPNSDIPVYRVQKETGGPTRTLHRNLLLPFTAIPKASDLQVSDDTQTVPLKTRSLRGKQKHEGAETDHISESEDSESDEEFYIQHFRKPFRNSSLSPTAHASQNCPSSHSTFFQTVLRPETDLSSGITYSGSVSDLIPQPRRTTRTRRPPDRYGEWITANRVVTFIPQK</sequence>
<dbReference type="SUPFAM" id="SSF53098">
    <property type="entry name" value="Ribonuclease H-like"/>
    <property type="match status" value="1"/>
</dbReference>
<proteinExistence type="predicted"/>
<dbReference type="InterPro" id="IPR001584">
    <property type="entry name" value="Integrase_cat-core"/>
</dbReference>
<dbReference type="FunFam" id="3.30.420.10:FF:000269">
    <property type="entry name" value="Uncharacterized protein"/>
    <property type="match status" value="1"/>
</dbReference>
<name>A0AA89C5F0_PINIB</name>
<comment type="caution">
    <text evidence="3">The sequence shown here is derived from an EMBL/GenBank/DDBJ whole genome shotgun (WGS) entry which is preliminary data.</text>
</comment>
<organism evidence="3 4">
    <name type="scientific">Pinctada imbricata</name>
    <name type="common">Atlantic pearl-oyster</name>
    <name type="synonym">Pinctada martensii</name>
    <dbReference type="NCBI Taxonomy" id="66713"/>
    <lineage>
        <taxon>Eukaryota</taxon>
        <taxon>Metazoa</taxon>
        <taxon>Spiralia</taxon>
        <taxon>Lophotrochozoa</taxon>
        <taxon>Mollusca</taxon>
        <taxon>Bivalvia</taxon>
        <taxon>Autobranchia</taxon>
        <taxon>Pteriomorphia</taxon>
        <taxon>Pterioida</taxon>
        <taxon>Pterioidea</taxon>
        <taxon>Pteriidae</taxon>
        <taxon>Pinctada</taxon>
    </lineage>
</organism>
<evidence type="ECO:0000313" key="3">
    <source>
        <dbReference type="EMBL" id="KAK3101819.1"/>
    </source>
</evidence>
<evidence type="ECO:0000259" key="2">
    <source>
        <dbReference type="PROSITE" id="PS50994"/>
    </source>
</evidence>